<reference evidence="9" key="1">
    <citation type="submission" date="2022-11" db="UniProtKB">
        <authorList>
            <consortium name="WormBaseParasite"/>
        </authorList>
    </citation>
    <scope>IDENTIFICATION</scope>
</reference>
<comment type="subcellular location">
    <subcellularLocation>
        <location evidence="1">Cytoplasm</location>
    </subcellularLocation>
</comment>
<feature type="region of interest" description="Disordered" evidence="6">
    <location>
        <begin position="624"/>
        <end position="710"/>
    </location>
</feature>
<feature type="region of interest" description="Disordered" evidence="6">
    <location>
        <begin position="1"/>
        <end position="96"/>
    </location>
</feature>
<dbReference type="PROSITE" id="PS50102">
    <property type="entry name" value="RRM"/>
    <property type="match status" value="3"/>
</dbReference>
<protein>
    <submittedName>
        <fullName evidence="9">RRM domain-containing protein</fullName>
    </submittedName>
</protein>
<keyword evidence="2" id="KW-0963">Cytoplasm</keyword>
<dbReference type="CDD" id="cd21039">
    <property type="entry name" value="NURR"/>
    <property type="match status" value="1"/>
</dbReference>
<feature type="compositionally biased region" description="Acidic residues" evidence="6">
    <location>
        <begin position="13"/>
        <end position="32"/>
    </location>
</feature>
<evidence type="ECO:0000256" key="4">
    <source>
        <dbReference type="ARBA" id="ARBA00022884"/>
    </source>
</evidence>
<name>A0A914UVT6_9BILA</name>
<dbReference type="FunFam" id="3.30.70.330:FF:000027">
    <property type="entry name" value="Heterogeneous nuclear ribonucleoprotein q isoform"/>
    <property type="match status" value="1"/>
</dbReference>
<dbReference type="Pfam" id="PF00076">
    <property type="entry name" value="RRM_1"/>
    <property type="match status" value="3"/>
</dbReference>
<accession>A0A914UVT6</accession>
<evidence type="ECO:0000256" key="5">
    <source>
        <dbReference type="PROSITE-ProRule" id="PRU00176"/>
    </source>
</evidence>
<dbReference type="Gene3D" id="3.30.70.330">
    <property type="match status" value="3"/>
</dbReference>
<dbReference type="CDD" id="cd12249">
    <property type="entry name" value="RRM1_hnRNPR_like"/>
    <property type="match status" value="1"/>
</dbReference>
<dbReference type="GO" id="GO:0003723">
    <property type="term" value="F:RNA binding"/>
    <property type="evidence" value="ECO:0007669"/>
    <property type="project" value="UniProtKB-UniRule"/>
</dbReference>
<evidence type="ECO:0000259" key="7">
    <source>
        <dbReference type="PROSITE" id="PS50102"/>
    </source>
</evidence>
<feature type="domain" description="RRM" evidence="7">
    <location>
        <begin position="245"/>
        <end position="324"/>
    </location>
</feature>
<dbReference type="Pfam" id="PF18360">
    <property type="entry name" value="hnRNP_Q_AcD"/>
    <property type="match status" value="1"/>
</dbReference>
<evidence type="ECO:0000256" key="2">
    <source>
        <dbReference type="ARBA" id="ARBA00022490"/>
    </source>
</evidence>
<feature type="domain" description="RRM" evidence="7">
    <location>
        <begin position="423"/>
        <end position="493"/>
    </location>
</feature>
<dbReference type="InterPro" id="IPR000504">
    <property type="entry name" value="RRM_dom"/>
</dbReference>
<dbReference type="CDD" id="cd12251">
    <property type="entry name" value="RRM3_hnRNPR_like"/>
    <property type="match status" value="1"/>
</dbReference>
<sequence length="726" mass="77867">MADEGDEKLQLGLEEEDDDQQANFDDDNGDAEEGLRKMEEECNNLANDGQNGNHRDGTPLEDESKASEINFMDDGSAMNEDPSAAPKEPEAQQPEDASLVDNEAYKHLREQNVDPRVATELVKLYESGAMVAEDIDERALEMLRSFRPDQAVFVISQVRESNLIGVQNKAQFLMAVMRNFRDRLRTVGAQSATAQPLVQGPDRQSIQSILDRTGYALEVTVGQRKYGGPPPEWEGPATGPIGSGHEIYIGHVPKELYEDALIPLFEEVGKIWDLRLMMDPMTGRNRGYAFLTYCEKAFATAAAKKFDGHEIQPGKKLKVNVSVANTRLFLGNIPKSKSKDEILAELKNCTEGVVDVIIYTSPDSSESRKNRGFCFVDFVDHKAASDAKRKFGAGKLRPWNCDLVVDWAEQQDEPDDETMAKVKVLYVRHLREAVTEEQLKEIFGVHGEVERAKKIRDYAFIHFADRDSALKAMEALNNHEMEGVKIEVSLAKPQMDKNKREGFMRGRGRGGPMGWQGGYGGPGGGQFPMGGGGFRGRGRGGGGGYDDHYGGGGPRGRRPPFAGPMGGGGPRGFRPPPPDYGYGYGGHGGGYGGGGGYEDYYDNYYDPYGGGGGGYGGGGYGGGYPPAPSRGRPPMGGRGRGRGGPRGARGGGGARGGPGGGRGRGNQQKRPAEDMGGGPGAKRAGYGGEGGQPSGDWSSGGGAAAGGGYGQEAQLDFSMDVNAASF</sequence>
<evidence type="ECO:0000313" key="8">
    <source>
        <dbReference type="Proteomes" id="UP000887566"/>
    </source>
</evidence>
<feature type="domain" description="RRM" evidence="7">
    <location>
        <begin position="326"/>
        <end position="410"/>
    </location>
</feature>
<keyword evidence="8" id="KW-1185">Reference proteome</keyword>
<dbReference type="FunFam" id="3.30.70.330:FF:000023">
    <property type="entry name" value="Heterogeneous nuclear ribonucleoprotein q isoform"/>
    <property type="match status" value="1"/>
</dbReference>
<dbReference type="SUPFAM" id="SSF54928">
    <property type="entry name" value="RNA-binding domain, RBD"/>
    <property type="match status" value="2"/>
</dbReference>
<dbReference type="SMART" id="SM00360">
    <property type="entry name" value="RRM"/>
    <property type="match status" value="3"/>
</dbReference>
<dbReference type="GO" id="GO:0005737">
    <property type="term" value="C:cytoplasm"/>
    <property type="evidence" value="ECO:0007669"/>
    <property type="project" value="UniProtKB-SubCell"/>
</dbReference>
<evidence type="ECO:0000313" key="9">
    <source>
        <dbReference type="WBParaSite" id="PSAMB.scaffold1300size33274.g12233.t1"/>
    </source>
</evidence>
<feature type="compositionally biased region" description="Gly residues" evidence="6">
    <location>
        <begin position="675"/>
        <end position="710"/>
    </location>
</feature>
<keyword evidence="3" id="KW-0677">Repeat</keyword>
<dbReference type="AlphaFoldDB" id="A0A914UVT6"/>
<keyword evidence="4 5" id="KW-0694">RNA-binding</keyword>
<proteinExistence type="predicted"/>
<dbReference type="FunFam" id="3.30.70.330:FF:001056">
    <property type="entry name" value="HnRNP A1 homolog"/>
    <property type="match status" value="1"/>
</dbReference>
<dbReference type="WBParaSite" id="PSAMB.scaffold1300size33274.g12233.t1">
    <property type="protein sequence ID" value="PSAMB.scaffold1300size33274.g12233.t1"/>
    <property type="gene ID" value="PSAMB.scaffold1300size33274.g12233"/>
</dbReference>
<dbReference type="InterPro" id="IPR012677">
    <property type="entry name" value="Nucleotide-bd_a/b_plait_sf"/>
</dbReference>
<dbReference type="NCBIfam" id="TIGR01648">
    <property type="entry name" value="hnRNP-R-Q"/>
    <property type="match status" value="1"/>
</dbReference>
<evidence type="ECO:0000256" key="6">
    <source>
        <dbReference type="SAM" id="MobiDB-lite"/>
    </source>
</evidence>
<feature type="region of interest" description="Disordered" evidence="6">
    <location>
        <begin position="550"/>
        <end position="578"/>
    </location>
</feature>
<dbReference type="PANTHER" id="PTHR21245">
    <property type="entry name" value="HETEROGENEOUS NUCLEAR RIBONUCLEOPROTEIN"/>
    <property type="match status" value="1"/>
</dbReference>
<feature type="compositionally biased region" description="Gly residues" evidence="6">
    <location>
        <begin position="634"/>
        <end position="664"/>
    </location>
</feature>
<organism evidence="8 9">
    <name type="scientific">Plectus sambesii</name>
    <dbReference type="NCBI Taxonomy" id="2011161"/>
    <lineage>
        <taxon>Eukaryota</taxon>
        <taxon>Metazoa</taxon>
        <taxon>Ecdysozoa</taxon>
        <taxon>Nematoda</taxon>
        <taxon>Chromadorea</taxon>
        <taxon>Plectida</taxon>
        <taxon>Plectina</taxon>
        <taxon>Plectoidea</taxon>
        <taxon>Plectidae</taxon>
        <taxon>Plectus</taxon>
    </lineage>
</organism>
<dbReference type="Proteomes" id="UP000887566">
    <property type="component" value="Unplaced"/>
</dbReference>
<dbReference type="CDD" id="cd12250">
    <property type="entry name" value="RRM2_hnRNPR_like"/>
    <property type="match status" value="1"/>
</dbReference>
<dbReference type="InterPro" id="IPR035979">
    <property type="entry name" value="RBD_domain_sf"/>
</dbReference>
<dbReference type="InterPro" id="IPR041337">
    <property type="entry name" value="hnRNP_Q_AcD"/>
</dbReference>
<evidence type="ECO:0000256" key="1">
    <source>
        <dbReference type="ARBA" id="ARBA00004496"/>
    </source>
</evidence>
<feature type="compositionally biased region" description="Basic and acidic residues" evidence="6">
    <location>
        <begin position="53"/>
        <end position="66"/>
    </location>
</feature>
<dbReference type="InterPro" id="IPR006535">
    <property type="entry name" value="HnRNP_R/Q_splicing_fac"/>
</dbReference>
<evidence type="ECO:0000256" key="3">
    <source>
        <dbReference type="ARBA" id="ARBA00022737"/>
    </source>
</evidence>